<dbReference type="RefSeq" id="WP_054464974.1">
    <property type="nucleotide sequence ID" value="NZ_CP159837.1"/>
</dbReference>
<sequence>MYYLILNDKNPELQELFPQGVPTDSENPEEFVEVYDEFGEFVDIEMAYSVNLRGLTQHEELRLFQNYATTNNASLVRGAFQMLDDLKISPDQVEKVVWRQPQPVLVG</sequence>
<accession>A0AAU8JKU7</accession>
<protein>
    <submittedName>
        <fullName evidence="1">Uncharacterized protein</fullName>
    </submittedName>
</protein>
<evidence type="ECO:0000313" key="1">
    <source>
        <dbReference type="EMBL" id="XCM39885.1"/>
    </source>
</evidence>
<organism evidence="1">
    <name type="scientific">Planktothricoides raciborskii GIHE-MW2</name>
    <dbReference type="NCBI Taxonomy" id="2792601"/>
    <lineage>
        <taxon>Bacteria</taxon>
        <taxon>Bacillati</taxon>
        <taxon>Cyanobacteriota</taxon>
        <taxon>Cyanophyceae</taxon>
        <taxon>Oscillatoriophycideae</taxon>
        <taxon>Oscillatoriales</taxon>
        <taxon>Oscillatoriaceae</taxon>
        <taxon>Planktothricoides</taxon>
    </lineage>
</organism>
<dbReference type="EMBL" id="CP159837">
    <property type="protein sequence ID" value="XCM39885.1"/>
    <property type="molecule type" value="Genomic_DNA"/>
</dbReference>
<reference evidence="1" key="1">
    <citation type="submission" date="2024-07" db="EMBL/GenBank/DDBJ databases">
        <authorList>
            <person name="Kim Y.J."/>
            <person name="Jeong J.Y."/>
        </authorList>
    </citation>
    <scope>NUCLEOTIDE SEQUENCE</scope>
    <source>
        <strain evidence="1">GIHE-MW2</strain>
    </source>
</reference>
<gene>
    <name evidence="1" type="ORF">ABWT76_002846</name>
</gene>
<name>A0AAU8JKU7_9CYAN</name>
<proteinExistence type="predicted"/>
<dbReference type="AlphaFoldDB" id="A0AAU8JKU7"/>